<keyword evidence="1" id="KW-0812">Transmembrane</keyword>
<gene>
    <name evidence="2" type="ORF">H9815_12660</name>
</gene>
<feature type="transmembrane region" description="Helical" evidence="1">
    <location>
        <begin position="401"/>
        <end position="427"/>
    </location>
</feature>
<evidence type="ECO:0000256" key="1">
    <source>
        <dbReference type="SAM" id="Phobius"/>
    </source>
</evidence>
<dbReference type="Pfam" id="PF07690">
    <property type="entry name" value="MFS_1"/>
    <property type="match status" value="1"/>
</dbReference>
<proteinExistence type="predicted"/>
<feature type="transmembrane region" description="Helical" evidence="1">
    <location>
        <begin position="433"/>
        <end position="451"/>
    </location>
</feature>
<dbReference type="InterPro" id="IPR011701">
    <property type="entry name" value="MFS"/>
</dbReference>
<reference evidence="2" key="1">
    <citation type="journal article" date="2021" name="PeerJ">
        <title>Extensive microbial diversity within the chicken gut microbiome revealed by metagenomics and culture.</title>
        <authorList>
            <person name="Gilroy R."/>
            <person name="Ravi A."/>
            <person name="Getino M."/>
            <person name="Pursley I."/>
            <person name="Horton D.L."/>
            <person name="Alikhan N.F."/>
            <person name="Baker D."/>
            <person name="Gharbi K."/>
            <person name="Hall N."/>
            <person name="Watson M."/>
            <person name="Adriaenssens E.M."/>
            <person name="Foster-Nyarko E."/>
            <person name="Jarju S."/>
            <person name="Secka A."/>
            <person name="Antonio M."/>
            <person name="Oren A."/>
            <person name="Chaudhuri R.R."/>
            <person name="La Ragione R."/>
            <person name="Hildebrand F."/>
            <person name="Pallen M.J."/>
        </authorList>
    </citation>
    <scope>NUCLEOTIDE SEQUENCE</scope>
    <source>
        <strain evidence="2">ChiGjej4B4-7305</strain>
    </source>
</reference>
<feature type="transmembrane region" description="Helical" evidence="1">
    <location>
        <begin position="117"/>
        <end position="135"/>
    </location>
</feature>
<organism evidence="2 3">
    <name type="scientific">Candidatus Ruania gallistercoris</name>
    <dbReference type="NCBI Taxonomy" id="2838746"/>
    <lineage>
        <taxon>Bacteria</taxon>
        <taxon>Bacillati</taxon>
        <taxon>Actinomycetota</taxon>
        <taxon>Actinomycetes</taxon>
        <taxon>Micrococcales</taxon>
        <taxon>Ruaniaceae</taxon>
        <taxon>Ruania</taxon>
    </lineage>
</organism>
<protein>
    <submittedName>
        <fullName evidence="2">MFS transporter</fullName>
    </submittedName>
</protein>
<evidence type="ECO:0000313" key="3">
    <source>
        <dbReference type="Proteomes" id="UP000824037"/>
    </source>
</evidence>
<evidence type="ECO:0000313" key="2">
    <source>
        <dbReference type="EMBL" id="HIZ36623.1"/>
    </source>
</evidence>
<keyword evidence="1" id="KW-0472">Membrane</keyword>
<comment type="caution">
    <text evidence="2">The sequence shown here is derived from an EMBL/GenBank/DDBJ whole genome shotgun (WGS) entry which is preliminary data.</text>
</comment>
<feature type="transmembrane region" description="Helical" evidence="1">
    <location>
        <begin position="84"/>
        <end position="111"/>
    </location>
</feature>
<feature type="transmembrane region" description="Helical" evidence="1">
    <location>
        <begin position="300"/>
        <end position="322"/>
    </location>
</feature>
<sequence length="465" mass="47035">MVRSSSAPSLRTVFRGRRGSLLLAFLATEFAASVDGLSYGAVLPVAEELGGRELYSPALTAAGIVSIAFMAVGAFLYGRVGPRVQLWIATAVWLIGVGLTVTAPAMGFIVAGMAIRGVASGLMAGLGIGVISGLYSDSRERERALGLIAVMWVLPALVSPAVNAVVLSWLGWRATMVWPAVLFLAGRALLARNLRIVGPAPATAATRVRGAGAFVAVAVGIAGVQVAIASRSLVGLLAACGGIVLVLALPYRRAVRQTVPNRTRVHAAGWAFLLVCASYFGITTFIPLLSAHLIDPSGVIGAVLVALCPLAWGIVSGSGLGARLGAGTVALITAVTFPVAAGLLAVWVLTAPPPAPTSAIIPAAVAVLSGVAMGVAYPKVMTLAFDGFREEAGTTRAHGGVVLSLSENVGTAVGATLLTGLAAPLIISDTAAMAVLATAFALLLGGGWLTAARSTLWRPVEGGAD</sequence>
<reference evidence="2" key="2">
    <citation type="submission" date="2021-04" db="EMBL/GenBank/DDBJ databases">
        <authorList>
            <person name="Gilroy R."/>
        </authorList>
    </citation>
    <scope>NUCLEOTIDE SEQUENCE</scope>
    <source>
        <strain evidence="2">ChiGjej4B4-7305</strain>
    </source>
</reference>
<dbReference type="AlphaFoldDB" id="A0A9D2J4T8"/>
<feature type="transmembrane region" description="Helical" evidence="1">
    <location>
        <begin position="271"/>
        <end position="294"/>
    </location>
</feature>
<accession>A0A9D2J4T8</accession>
<keyword evidence="1" id="KW-1133">Transmembrane helix</keyword>
<feature type="transmembrane region" description="Helical" evidence="1">
    <location>
        <begin position="360"/>
        <end position="380"/>
    </location>
</feature>
<dbReference type="SUPFAM" id="SSF103473">
    <property type="entry name" value="MFS general substrate transporter"/>
    <property type="match status" value="1"/>
</dbReference>
<feature type="transmembrane region" description="Helical" evidence="1">
    <location>
        <begin position="147"/>
        <end position="166"/>
    </location>
</feature>
<dbReference type="GO" id="GO:0022857">
    <property type="term" value="F:transmembrane transporter activity"/>
    <property type="evidence" value="ECO:0007669"/>
    <property type="project" value="InterPro"/>
</dbReference>
<feature type="transmembrane region" description="Helical" evidence="1">
    <location>
        <begin position="211"/>
        <end position="228"/>
    </location>
</feature>
<feature type="transmembrane region" description="Helical" evidence="1">
    <location>
        <begin position="55"/>
        <end position="77"/>
    </location>
</feature>
<feature type="transmembrane region" description="Helical" evidence="1">
    <location>
        <begin position="234"/>
        <end position="251"/>
    </location>
</feature>
<dbReference type="InterPro" id="IPR036259">
    <property type="entry name" value="MFS_trans_sf"/>
</dbReference>
<name>A0A9D2J4T8_9MICO</name>
<feature type="transmembrane region" description="Helical" evidence="1">
    <location>
        <begin position="172"/>
        <end position="190"/>
    </location>
</feature>
<dbReference type="EMBL" id="DXBY01000218">
    <property type="protein sequence ID" value="HIZ36623.1"/>
    <property type="molecule type" value="Genomic_DNA"/>
</dbReference>
<dbReference type="Gene3D" id="1.20.1250.20">
    <property type="entry name" value="MFS general substrate transporter like domains"/>
    <property type="match status" value="1"/>
</dbReference>
<dbReference type="Proteomes" id="UP000824037">
    <property type="component" value="Unassembled WGS sequence"/>
</dbReference>
<feature type="transmembrane region" description="Helical" evidence="1">
    <location>
        <begin position="329"/>
        <end position="348"/>
    </location>
</feature>